<evidence type="ECO:0000256" key="5">
    <source>
        <dbReference type="ARBA" id="ARBA00022490"/>
    </source>
</evidence>
<keyword evidence="24" id="KW-1185">Reference proteome</keyword>
<dbReference type="GO" id="GO:0046872">
    <property type="term" value="F:metal ion binding"/>
    <property type="evidence" value="ECO:0007669"/>
    <property type="project" value="UniProtKB-KW"/>
</dbReference>
<feature type="binding site" evidence="18">
    <location>
        <position position="503"/>
    </location>
    <ligand>
        <name>ATP</name>
        <dbReference type="ChEBI" id="CHEBI:30616"/>
    </ligand>
</feature>
<dbReference type="PROSITE" id="PS00888">
    <property type="entry name" value="CNMP_BINDING_1"/>
    <property type="match status" value="1"/>
</dbReference>
<dbReference type="InterPro" id="IPR000719">
    <property type="entry name" value="Prot_kinase_dom"/>
</dbReference>
<dbReference type="GO" id="GO:0005524">
    <property type="term" value="F:ATP binding"/>
    <property type="evidence" value="ECO:0007669"/>
    <property type="project" value="UniProtKB-UniRule"/>
</dbReference>
<dbReference type="GO" id="GO:0012505">
    <property type="term" value="C:endomembrane system"/>
    <property type="evidence" value="ECO:0007669"/>
    <property type="project" value="UniProtKB-SubCell"/>
</dbReference>
<comment type="similarity">
    <text evidence="3">Belongs to the protein kinase superfamily. AGC Ser/Thr protein kinase family. cGMP subfamily.</text>
</comment>
<feature type="domain" description="Protein kinase" evidence="20">
    <location>
        <begin position="474"/>
        <end position="731"/>
    </location>
</feature>
<accession>A0A8S1QEI1</accession>
<keyword evidence="13" id="KW-0142">cGMP-binding</keyword>
<dbReference type="PROSITE" id="PS00107">
    <property type="entry name" value="PROTEIN_KINASE_ATP"/>
    <property type="match status" value="1"/>
</dbReference>
<keyword evidence="9" id="KW-0479">Metal-binding</keyword>
<evidence type="ECO:0000256" key="13">
    <source>
        <dbReference type="ARBA" id="ARBA00022992"/>
    </source>
</evidence>
<feature type="domain" description="Cyclic nucleotide-binding" evidence="21">
    <location>
        <begin position="234"/>
        <end position="333"/>
    </location>
</feature>
<evidence type="ECO:0000256" key="12">
    <source>
        <dbReference type="ARBA" id="ARBA00022840"/>
    </source>
</evidence>
<feature type="domain" description="Cyclic nucleotide-binding" evidence="21">
    <location>
        <begin position="127"/>
        <end position="231"/>
    </location>
</feature>
<keyword evidence="8" id="KW-0808">Transferase</keyword>
<feature type="domain" description="AGC-kinase C-terminal" evidence="22">
    <location>
        <begin position="732"/>
        <end position="798"/>
    </location>
</feature>
<keyword evidence="14" id="KW-0472">Membrane</keyword>
<dbReference type="FunFam" id="2.60.120.10:FF:000068">
    <property type="entry name" value="cGMP-dependent protein kinase"/>
    <property type="match status" value="1"/>
</dbReference>
<dbReference type="EMBL" id="CAJJDN010000102">
    <property type="protein sequence ID" value="CAD8112930.1"/>
    <property type="molecule type" value="Genomic_DNA"/>
</dbReference>
<evidence type="ECO:0000256" key="1">
    <source>
        <dbReference type="ARBA" id="ARBA00001946"/>
    </source>
</evidence>
<evidence type="ECO:0000256" key="16">
    <source>
        <dbReference type="ARBA" id="ARBA00047298"/>
    </source>
</evidence>
<evidence type="ECO:0000256" key="9">
    <source>
        <dbReference type="ARBA" id="ARBA00022723"/>
    </source>
</evidence>
<evidence type="ECO:0000256" key="11">
    <source>
        <dbReference type="ARBA" id="ARBA00022777"/>
    </source>
</evidence>
<evidence type="ECO:0000256" key="2">
    <source>
        <dbReference type="ARBA" id="ARBA00004308"/>
    </source>
</evidence>
<dbReference type="InterPro" id="IPR018488">
    <property type="entry name" value="cNMP-bd_CS"/>
</dbReference>
<comment type="caution">
    <text evidence="23">The sequence shown here is derived from an EMBL/GenBank/DDBJ whole genome shotgun (WGS) entry which is preliminary data.</text>
</comment>
<keyword evidence="10 18" id="KW-0547">Nucleotide-binding</keyword>
<evidence type="ECO:0000256" key="14">
    <source>
        <dbReference type="ARBA" id="ARBA00023136"/>
    </source>
</evidence>
<feature type="coiled-coil region" evidence="19">
    <location>
        <begin position="32"/>
        <end position="84"/>
    </location>
</feature>
<dbReference type="GO" id="GO:0004691">
    <property type="term" value="F:cAMP-dependent protein kinase activity"/>
    <property type="evidence" value="ECO:0007669"/>
    <property type="project" value="TreeGrafter"/>
</dbReference>
<evidence type="ECO:0000256" key="7">
    <source>
        <dbReference type="ARBA" id="ARBA00022535"/>
    </source>
</evidence>
<keyword evidence="11" id="KW-0418">Kinase</keyword>
<keyword evidence="6" id="KW-0723">Serine/threonine-protein kinase</keyword>
<comment type="subcellular location">
    <subcellularLocation>
        <location evidence="2">Endomembrane system</location>
    </subcellularLocation>
</comment>
<name>A0A8S1QEI1_9CILI</name>
<dbReference type="PANTHER" id="PTHR24353:SF37">
    <property type="entry name" value="CAMP-DEPENDENT PROTEIN KINASE CATALYTIC SUBUNIT PRKX"/>
    <property type="match status" value="1"/>
</dbReference>
<gene>
    <name evidence="23" type="ORF">PSON_ATCC_30995.1.T1020014</name>
</gene>
<dbReference type="FunFam" id="2.60.120.10:FF:000089">
    <property type="entry name" value="cGMP-dependent protein kinase 5-1"/>
    <property type="match status" value="1"/>
</dbReference>
<evidence type="ECO:0000313" key="24">
    <source>
        <dbReference type="Proteomes" id="UP000692954"/>
    </source>
</evidence>
<dbReference type="AlphaFoldDB" id="A0A8S1QEI1"/>
<evidence type="ECO:0000259" key="22">
    <source>
        <dbReference type="PROSITE" id="PS51285"/>
    </source>
</evidence>
<dbReference type="Pfam" id="PF00027">
    <property type="entry name" value="cNMP_binding"/>
    <property type="match status" value="2"/>
</dbReference>
<dbReference type="SMART" id="SM00100">
    <property type="entry name" value="cNMP"/>
    <property type="match status" value="3"/>
</dbReference>
<evidence type="ECO:0000259" key="21">
    <source>
        <dbReference type="PROSITE" id="PS50042"/>
    </source>
</evidence>
<keyword evidence="7" id="KW-0140">cGMP</keyword>
<dbReference type="CDD" id="cd00038">
    <property type="entry name" value="CAP_ED"/>
    <property type="match status" value="2"/>
</dbReference>
<evidence type="ECO:0000256" key="17">
    <source>
        <dbReference type="ARBA" id="ARBA00047462"/>
    </source>
</evidence>
<evidence type="ECO:0000259" key="20">
    <source>
        <dbReference type="PROSITE" id="PS50011"/>
    </source>
</evidence>
<dbReference type="Pfam" id="PF00069">
    <property type="entry name" value="Pkinase"/>
    <property type="match status" value="1"/>
</dbReference>
<dbReference type="InterPro" id="IPR000595">
    <property type="entry name" value="cNMP-bd_dom"/>
</dbReference>
<evidence type="ECO:0000256" key="15">
    <source>
        <dbReference type="ARBA" id="ARBA00024113"/>
    </source>
</evidence>
<evidence type="ECO:0000256" key="8">
    <source>
        <dbReference type="ARBA" id="ARBA00022679"/>
    </source>
</evidence>
<evidence type="ECO:0000313" key="23">
    <source>
        <dbReference type="EMBL" id="CAD8112930.1"/>
    </source>
</evidence>
<dbReference type="PROSITE" id="PS00889">
    <property type="entry name" value="CNMP_BINDING_2"/>
    <property type="match status" value="1"/>
</dbReference>
<dbReference type="GO" id="GO:0030553">
    <property type="term" value="F:cGMP binding"/>
    <property type="evidence" value="ECO:0007669"/>
    <property type="project" value="UniProtKB-KW"/>
</dbReference>
<dbReference type="OrthoDB" id="100546at2759"/>
<keyword evidence="19" id="KW-0175">Coiled coil</keyword>
<dbReference type="GO" id="GO:0005952">
    <property type="term" value="C:cAMP-dependent protein kinase complex"/>
    <property type="evidence" value="ECO:0007669"/>
    <property type="project" value="TreeGrafter"/>
</dbReference>
<dbReference type="PROSITE" id="PS50042">
    <property type="entry name" value="CNMP_BINDING_3"/>
    <property type="match status" value="3"/>
</dbReference>
<proteinExistence type="inferred from homology"/>
<dbReference type="PANTHER" id="PTHR24353">
    <property type="entry name" value="CYCLIC NUCLEOTIDE-DEPENDENT PROTEIN KINASE"/>
    <property type="match status" value="1"/>
</dbReference>
<evidence type="ECO:0000256" key="6">
    <source>
        <dbReference type="ARBA" id="ARBA00022527"/>
    </source>
</evidence>
<dbReference type="PROSITE" id="PS50011">
    <property type="entry name" value="PROTEIN_KINASE_DOM"/>
    <property type="match status" value="1"/>
</dbReference>
<dbReference type="InterPro" id="IPR017441">
    <property type="entry name" value="Protein_kinase_ATP_BS"/>
</dbReference>
<organism evidence="23 24">
    <name type="scientific">Paramecium sonneborni</name>
    <dbReference type="NCBI Taxonomy" id="65129"/>
    <lineage>
        <taxon>Eukaryota</taxon>
        <taxon>Sar</taxon>
        <taxon>Alveolata</taxon>
        <taxon>Ciliophora</taxon>
        <taxon>Intramacronucleata</taxon>
        <taxon>Oligohymenophorea</taxon>
        <taxon>Peniculida</taxon>
        <taxon>Parameciidae</taxon>
        <taxon>Paramecium</taxon>
    </lineage>
</organism>
<evidence type="ECO:0000256" key="4">
    <source>
        <dbReference type="ARBA" id="ARBA00012428"/>
    </source>
</evidence>
<dbReference type="GO" id="GO:0004692">
    <property type="term" value="F:cGMP-dependent protein kinase activity"/>
    <property type="evidence" value="ECO:0007669"/>
    <property type="project" value="UniProtKB-EC"/>
</dbReference>
<dbReference type="Proteomes" id="UP000692954">
    <property type="component" value="Unassembled WGS sequence"/>
</dbReference>
<comment type="catalytic activity">
    <reaction evidence="17">
        <text>L-seryl-[protein] + ATP = O-phospho-L-seryl-[protein] + ADP + H(+)</text>
        <dbReference type="Rhea" id="RHEA:17989"/>
        <dbReference type="Rhea" id="RHEA-COMP:9863"/>
        <dbReference type="Rhea" id="RHEA-COMP:11604"/>
        <dbReference type="ChEBI" id="CHEBI:15378"/>
        <dbReference type="ChEBI" id="CHEBI:29999"/>
        <dbReference type="ChEBI" id="CHEBI:30616"/>
        <dbReference type="ChEBI" id="CHEBI:83421"/>
        <dbReference type="ChEBI" id="CHEBI:456216"/>
        <dbReference type="EC" id="2.7.11.12"/>
    </reaction>
</comment>
<comment type="cofactor">
    <cofactor evidence="1">
        <name>Mg(2+)</name>
        <dbReference type="ChEBI" id="CHEBI:18420"/>
    </cofactor>
</comment>
<comment type="catalytic activity">
    <reaction evidence="16">
        <text>L-threonyl-[protein] + ATP = O-phospho-L-threonyl-[protein] + ADP + H(+)</text>
        <dbReference type="Rhea" id="RHEA:46608"/>
        <dbReference type="Rhea" id="RHEA-COMP:11060"/>
        <dbReference type="Rhea" id="RHEA-COMP:11605"/>
        <dbReference type="ChEBI" id="CHEBI:15378"/>
        <dbReference type="ChEBI" id="CHEBI:30013"/>
        <dbReference type="ChEBI" id="CHEBI:30616"/>
        <dbReference type="ChEBI" id="CHEBI:61977"/>
        <dbReference type="ChEBI" id="CHEBI:456216"/>
        <dbReference type="EC" id="2.7.11.12"/>
    </reaction>
</comment>
<evidence type="ECO:0000256" key="18">
    <source>
        <dbReference type="PROSITE-ProRule" id="PRU10141"/>
    </source>
</evidence>
<evidence type="ECO:0000256" key="10">
    <source>
        <dbReference type="ARBA" id="ARBA00022741"/>
    </source>
</evidence>
<keyword evidence="12 18" id="KW-0067">ATP-binding</keyword>
<dbReference type="EC" id="2.7.11.12" evidence="4"/>
<keyword evidence="5" id="KW-0963">Cytoplasm</keyword>
<protein>
    <recommendedName>
        <fullName evidence="15">cGMP-dependent protein kinase</fullName>
        <ecNumber evidence="4">2.7.11.12</ecNumber>
    </recommendedName>
</protein>
<evidence type="ECO:0000256" key="19">
    <source>
        <dbReference type="SAM" id="Coils"/>
    </source>
</evidence>
<evidence type="ECO:0000256" key="3">
    <source>
        <dbReference type="ARBA" id="ARBA00006352"/>
    </source>
</evidence>
<dbReference type="InterPro" id="IPR000961">
    <property type="entry name" value="AGC-kinase_C"/>
</dbReference>
<dbReference type="PROSITE" id="PS51285">
    <property type="entry name" value="AGC_KINASE_CTER"/>
    <property type="match status" value="1"/>
</dbReference>
<sequence>MGNICKPQIQPIKENEDFSKIAQVEEQRKWQNNEKEHNNDQKQELIEDDRKQYINKQDGQIVINENKQEQIQCENKMIKQVEAVFDQEVIQENIQKQNKRKSPFDYQLLFNVIGNSFIFGHLEDNQQLFDKMFYCIARDQEMIFKQGDKGSLYFIIERGQCEIIINDKVKKILRFGESFGELALLYNVPRSASVKALGDCAFWAMDKNIFRKGIELISLKDYEENKEFIQKVKCFQSFTDDQRKAITSVLIRLNYQAGMKIVDEGDQSDPFFIIKKGEVEIQKGKQQLIMMQQGDCLEEYSLQNNSVRDVIIKAHDDVILFAISRFDLQTILGNKIQSIIQYGQQRWAFKRHPIFKWLTKLQEENILSKMELKQYKQQDVIIEKGQQCTHLIVVLKGNIQYQQLLIQKGQMFGDQFLEQQNQILSDSLIMKSDGLISQIQIKHFFQIIGGSLDQIQFQIQKEHNKNINKGLEELISIKILGQGLYGNIYLVHNKFDKKNYAIKCISKFKIIQERQALRLAQKKQILQTINFPLIIYFFNSFKDQYNIYFLEEYIKGMQINDVIKELGHLKTYDFQFYIGSLILCMEYFHLNNIIYRNISPEHIIVDDQGFIKLIGLGICKNLKIKEAITFTITGIPHYMAPEILAGEGYTYSVDLWSIGIIMYEFICGKLPFGENQNDPYAIYLEIQAQPLNFPFNLIDQYSKELIEQLLSKIPEQRLGQSYEKLKNNQFFKNFNFDLLMNRDLKPPFIPPKNKLISDKDFQKAIDAGQLFTEVIKNDPKTIKKIPDSIYGSNWDQDL</sequence>
<reference evidence="23" key="1">
    <citation type="submission" date="2021-01" db="EMBL/GenBank/DDBJ databases">
        <authorList>
            <consortium name="Genoscope - CEA"/>
            <person name="William W."/>
        </authorList>
    </citation>
    <scope>NUCLEOTIDE SEQUENCE</scope>
</reference>
<feature type="domain" description="Cyclic nucleotide-binding" evidence="21">
    <location>
        <begin position="354"/>
        <end position="465"/>
    </location>
</feature>